<accession>A0A9X3TMF2</accession>
<evidence type="ECO:0000313" key="1">
    <source>
        <dbReference type="EMBL" id="MDA5107141.1"/>
    </source>
</evidence>
<dbReference type="Pfam" id="PF09969">
    <property type="entry name" value="DUF2203"/>
    <property type="match status" value="1"/>
</dbReference>
<dbReference type="InterPro" id="IPR018699">
    <property type="entry name" value="DUF2203"/>
</dbReference>
<dbReference type="AlphaFoldDB" id="A0A9X3TMF2"/>
<sequence>MAKKYFTVEEANRMLPYVRQELSFLQEAKRQFAATYQELQQTKKQQPPDDGTVFTLECRLEFMELEAQMRINRLHEQGVQVKDIDIGLFDFPSVLNGQEVLLCWRQGEPTVSHYHGIHEGYAGRRPIGE</sequence>
<name>A0A9X3TMF2_9BACL</name>
<reference evidence="1" key="1">
    <citation type="submission" date="2022-12" db="EMBL/GenBank/DDBJ databases">
        <title>Draft genome sequence of the thermophilic strain Brevibacillus thermoruber HT42, isolated from Los Humeros, Puebla, Mexico, with biotechnological potential.</title>
        <authorList>
            <person name="Lara Sanchez J."/>
            <person name="Solis Palacios R."/>
            <person name="Bustos Baena A.S."/>
            <person name="Ruz Baez A.E."/>
            <person name="Espinosa Luna G."/>
            <person name="Oliart Ros R.M."/>
        </authorList>
    </citation>
    <scope>NUCLEOTIDE SEQUENCE</scope>
    <source>
        <strain evidence="1">HT42</strain>
    </source>
</reference>
<keyword evidence="2" id="KW-1185">Reference proteome</keyword>
<protein>
    <submittedName>
        <fullName evidence="1">DUF2203 domain-containing protein</fullName>
    </submittedName>
</protein>
<dbReference type="PIRSF" id="PIRSF016498">
    <property type="entry name" value="UCP016498"/>
    <property type="match status" value="1"/>
</dbReference>
<dbReference type="EMBL" id="JAPYYP010000002">
    <property type="protein sequence ID" value="MDA5107141.1"/>
    <property type="molecule type" value="Genomic_DNA"/>
</dbReference>
<comment type="caution">
    <text evidence="1">The sequence shown here is derived from an EMBL/GenBank/DDBJ whole genome shotgun (WGS) entry which is preliminary data.</text>
</comment>
<proteinExistence type="predicted"/>
<dbReference type="Proteomes" id="UP001151071">
    <property type="component" value="Unassembled WGS sequence"/>
</dbReference>
<evidence type="ECO:0000313" key="2">
    <source>
        <dbReference type="Proteomes" id="UP001151071"/>
    </source>
</evidence>
<organism evidence="1 2">
    <name type="scientific">Brevibacillus thermoruber</name>
    <dbReference type="NCBI Taxonomy" id="33942"/>
    <lineage>
        <taxon>Bacteria</taxon>
        <taxon>Bacillati</taxon>
        <taxon>Bacillota</taxon>
        <taxon>Bacilli</taxon>
        <taxon>Bacillales</taxon>
        <taxon>Paenibacillaceae</taxon>
        <taxon>Brevibacillus</taxon>
    </lineage>
</organism>
<dbReference type="RefSeq" id="WP_271139390.1">
    <property type="nucleotide sequence ID" value="NZ_JAPYYP010000002.1"/>
</dbReference>
<gene>
    <name evidence="1" type="ORF">O3V59_02090</name>
</gene>